<dbReference type="PROSITE" id="PS01070">
    <property type="entry name" value="NUCLEASE_NON_SPEC"/>
    <property type="match status" value="1"/>
</dbReference>
<evidence type="ECO:0000313" key="15">
    <source>
        <dbReference type="EMBL" id="EIJ34401.1"/>
    </source>
</evidence>
<dbReference type="SUPFAM" id="SSF54060">
    <property type="entry name" value="His-Me finger endonucleases"/>
    <property type="match status" value="1"/>
</dbReference>
<dbReference type="InterPro" id="IPR001604">
    <property type="entry name" value="Endo_G_ENPP1-like_dom"/>
</dbReference>
<evidence type="ECO:0000256" key="1">
    <source>
        <dbReference type="ARBA" id="ARBA00001946"/>
    </source>
</evidence>
<evidence type="ECO:0000256" key="12">
    <source>
        <dbReference type="SAM" id="SignalP"/>
    </source>
</evidence>
<keyword evidence="6 10" id="KW-0378">Hydrolase</keyword>
<dbReference type="GO" id="GO:0004519">
    <property type="term" value="F:endonuclease activity"/>
    <property type="evidence" value="ECO:0007669"/>
    <property type="project" value="UniProtKB-UniRule"/>
</dbReference>
<dbReference type="GO" id="GO:0046872">
    <property type="term" value="F:metal ion binding"/>
    <property type="evidence" value="ECO:0007669"/>
    <property type="project" value="UniProtKB-KW"/>
</dbReference>
<keyword evidence="4 9" id="KW-0479">Metal-binding</keyword>
<dbReference type="GO" id="GO:0003676">
    <property type="term" value="F:nucleic acid binding"/>
    <property type="evidence" value="ECO:0007669"/>
    <property type="project" value="InterPro"/>
</dbReference>
<dbReference type="SMART" id="SM00477">
    <property type="entry name" value="NUC"/>
    <property type="match status" value="1"/>
</dbReference>
<comment type="similarity">
    <text evidence="2 10">Belongs to the DNA/RNA non-specific endonuclease family.</text>
</comment>
<keyword evidence="12" id="KW-0732">Signal</keyword>
<dbReference type="AlphaFoldDB" id="A0A656HBA3"/>
<feature type="compositionally biased region" description="Polar residues" evidence="11">
    <location>
        <begin position="25"/>
        <end position="56"/>
    </location>
</feature>
<feature type="signal peptide" evidence="12">
    <location>
        <begin position="1"/>
        <end position="23"/>
    </location>
</feature>
<dbReference type="OrthoDB" id="9811262at2"/>
<keyword evidence="3 10" id="KW-0540">Nuclease</keyword>
<evidence type="ECO:0000259" key="14">
    <source>
        <dbReference type="SMART" id="SM00892"/>
    </source>
</evidence>
<dbReference type="SMART" id="SM00892">
    <property type="entry name" value="Endonuclease_NS"/>
    <property type="match status" value="1"/>
</dbReference>
<dbReference type="PROSITE" id="PS51257">
    <property type="entry name" value="PROKAR_LIPOPROTEIN"/>
    <property type="match status" value="1"/>
</dbReference>
<evidence type="ECO:0000256" key="3">
    <source>
        <dbReference type="ARBA" id="ARBA00022722"/>
    </source>
</evidence>
<evidence type="ECO:0000256" key="10">
    <source>
        <dbReference type="RuleBase" id="RU366055"/>
    </source>
</evidence>
<evidence type="ECO:0000256" key="7">
    <source>
        <dbReference type="ARBA" id="ARBA00022842"/>
    </source>
</evidence>
<evidence type="ECO:0000256" key="9">
    <source>
        <dbReference type="PIRSR" id="PIRSR640255-2"/>
    </source>
</evidence>
<evidence type="ECO:0000256" key="11">
    <source>
        <dbReference type="SAM" id="MobiDB-lite"/>
    </source>
</evidence>
<name>A0A656HBA3_THINJ</name>
<keyword evidence="7" id="KW-0460">Magnesium</keyword>
<feature type="chain" id="PRO_5024868066" description="Endonuclease" evidence="12">
    <location>
        <begin position="24"/>
        <end position="286"/>
    </location>
</feature>
<dbReference type="InterPro" id="IPR044925">
    <property type="entry name" value="His-Me_finger_sf"/>
</dbReference>
<dbReference type="Gene3D" id="3.40.570.10">
    <property type="entry name" value="Extracellular Endonuclease, subunit A"/>
    <property type="match status" value="1"/>
</dbReference>
<dbReference type="InterPro" id="IPR018524">
    <property type="entry name" value="DNA/RNA_endonuclease_AS"/>
</dbReference>
<evidence type="ECO:0000259" key="13">
    <source>
        <dbReference type="SMART" id="SM00477"/>
    </source>
</evidence>
<dbReference type="EMBL" id="JH651384">
    <property type="protein sequence ID" value="EIJ34401.1"/>
    <property type="molecule type" value="Genomic_DNA"/>
</dbReference>
<dbReference type="EC" id="3.1.30.-" evidence="10"/>
<feature type="active site" description="Proton acceptor" evidence="8">
    <location>
        <position position="150"/>
    </location>
</feature>
<feature type="domain" description="DNA/RNA non-specific endonuclease/pyrophosphatase/phosphodiesterase" evidence="14">
    <location>
        <begin position="87"/>
        <end position="275"/>
    </location>
</feature>
<feature type="binding site" evidence="9">
    <location>
        <position position="180"/>
    </location>
    <ligand>
        <name>Mg(2+)</name>
        <dbReference type="ChEBI" id="CHEBI:18420"/>
        <note>catalytic</note>
    </ligand>
</feature>
<dbReference type="PANTHER" id="PTHR13966:SF5">
    <property type="entry name" value="ENDONUCLEASE G, MITOCHONDRIAL"/>
    <property type="match status" value="1"/>
</dbReference>
<comment type="cofactor">
    <cofactor evidence="1 10">
        <name>Mg(2+)</name>
        <dbReference type="ChEBI" id="CHEBI:18420"/>
    </cofactor>
</comment>
<dbReference type="Pfam" id="PF01223">
    <property type="entry name" value="Endonuclease_NS"/>
    <property type="match status" value="1"/>
</dbReference>
<evidence type="ECO:0000256" key="8">
    <source>
        <dbReference type="PIRSR" id="PIRSR640255-1"/>
    </source>
</evidence>
<dbReference type="PANTHER" id="PTHR13966">
    <property type="entry name" value="ENDONUCLEASE RELATED"/>
    <property type="match status" value="1"/>
</dbReference>
<keyword evidence="5 10" id="KW-0255">Endonuclease</keyword>
<dbReference type="Proteomes" id="UP000005317">
    <property type="component" value="Unassembled WGS sequence"/>
</dbReference>
<evidence type="ECO:0000313" key="16">
    <source>
        <dbReference type="Proteomes" id="UP000005317"/>
    </source>
</evidence>
<feature type="region of interest" description="Disordered" evidence="11">
    <location>
        <begin position="25"/>
        <end position="57"/>
    </location>
</feature>
<feature type="domain" description="ENPP1-3/EXOG-like endonuclease/phosphodiesterase" evidence="13">
    <location>
        <begin position="88"/>
        <end position="275"/>
    </location>
</feature>
<protein>
    <recommendedName>
        <fullName evidence="10">Endonuclease</fullName>
        <ecNumber evidence="10">3.1.30.-</ecNumber>
    </recommendedName>
</protein>
<sequence precursor="true">MKLNTITHTIAVILIASSMVACSSPSPGNTDPSSVSGTLGGATTSTVTQGDNLTSGSEGGSCYGDYVDGVQPRLTNAKLASKTRALCFAEFSILHSGLTRTPLWASEHLTYAELLMDIDRTDNFHAEPTLPADERSELADYAGSGYDRGHLAPAGDMPTEQAMRESFSLANMTPQNPTNNRGLWSSIENKTRDLAQQRGELFVVSGAVFAGATLNSINNRVLVPSHYFKAVYDANTGESGAYWVVNDASKNYKMVSAAELAQLAGIDPFPSISDYSKTNTMALPQP</sequence>
<dbReference type="InterPro" id="IPR040255">
    <property type="entry name" value="Non-specific_endonuclease"/>
</dbReference>
<keyword evidence="16" id="KW-1185">Reference proteome</keyword>
<reference evidence="16" key="1">
    <citation type="journal article" date="2011" name="Stand. Genomic Sci.">
        <title>Genome sequence of the filamentous, gliding Thiothrix nivea neotype strain (JP2(T)).</title>
        <authorList>
            <person name="Lapidus A."/>
            <person name="Nolan M."/>
            <person name="Lucas S."/>
            <person name="Glavina Del Rio T."/>
            <person name="Tice H."/>
            <person name="Cheng J.F."/>
            <person name="Tapia R."/>
            <person name="Han C."/>
            <person name="Goodwin L."/>
            <person name="Pitluck S."/>
            <person name="Liolios K."/>
            <person name="Pagani I."/>
            <person name="Ivanova N."/>
            <person name="Huntemann M."/>
            <person name="Mavromatis K."/>
            <person name="Mikhailova N."/>
            <person name="Pati A."/>
            <person name="Chen A."/>
            <person name="Palaniappan K."/>
            <person name="Land M."/>
            <person name="Brambilla E.M."/>
            <person name="Rohde M."/>
            <person name="Abt B."/>
            <person name="Verbarg S."/>
            <person name="Goker M."/>
            <person name="Bristow J."/>
            <person name="Eisen J.A."/>
            <person name="Markowitz V."/>
            <person name="Hugenholtz P."/>
            <person name="Kyrpides N.C."/>
            <person name="Klenk H.P."/>
            <person name="Woyke T."/>
        </authorList>
    </citation>
    <scope>NUCLEOTIDE SEQUENCE [LARGE SCALE GENOMIC DNA]</scope>
    <source>
        <strain evidence="16">ATCC 35100 / DSM 5205 / JP2</strain>
    </source>
</reference>
<evidence type="ECO:0000256" key="4">
    <source>
        <dbReference type="ARBA" id="ARBA00022723"/>
    </source>
</evidence>
<evidence type="ECO:0000256" key="6">
    <source>
        <dbReference type="ARBA" id="ARBA00022801"/>
    </source>
</evidence>
<accession>A0A656HBA3</accession>
<dbReference type="GO" id="GO:0016787">
    <property type="term" value="F:hydrolase activity"/>
    <property type="evidence" value="ECO:0007669"/>
    <property type="project" value="UniProtKB-KW"/>
</dbReference>
<dbReference type="InterPro" id="IPR044929">
    <property type="entry name" value="DNA/RNA_non-sp_Endonuclease_sf"/>
</dbReference>
<gene>
    <name evidence="15" type="ORF">Thini_1820</name>
</gene>
<organism evidence="15 16">
    <name type="scientific">Thiothrix nivea (strain ATCC 35100 / DSM 5205 / JP2)</name>
    <dbReference type="NCBI Taxonomy" id="870187"/>
    <lineage>
        <taxon>Bacteria</taxon>
        <taxon>Pseudomonadati</taxon>
        <taxon>Pseudomonadota</taxon>
        <taxon>Gammaproteobacteria</taxon>
        <taxon>Thiotrichales</taxon>
        <taxon>Thiotrichaceae</taxon>
        <taxon>Thiothrix</taxon>
    </lineage>
</organism>
<dbReference type="InterPro" id="IPR020821">
    <property type="entry name" value="ENPP1-3/EXOG-like_nuc-like"/>
</dbReference>
<evidence type="ECO:0000256" key="5">
    <source>
        <dbReference type="ARBA" id="ARBA00022759"/>
    </source>
</evidence>
<dbReference type="RefSeq" id="WP_002708332.1">
    <property type="nucleotide sequence ID" value="NZ_JH651384.1"/>
</dbReference>
<evidence type="ECO:0000256" key="2">
    <source>
        <dbReference type="ARBA" id="ARBA00010052"/>
    </source>
</evidence>
<proteinExistence type="inferred from homology"/>